<organism evidence="2 3">
    <name type="scientific">Xylona heveae (strain CBS 132557 / TC161)</name>
    <dbReference type="NCBI Taxonomy" id="1328760"/>
    <lineage>
        <taxon>Eukaryota</taxon>
        <taxon>Fungi</taxon>
        <taxon>Dikarya</taxon>
        <taxon>Ascomycota</taxon>
        <taxon>Pezizomycotina</taxon>
        <taxon>Xylonomycetes</taxon>
        <taxon>Xylonales</taxon>
        <taxon>Xylonaceae</taxon>
        <taxon>Xylona</taxon>
    </lineage>
</organism>
<dbReference type="SUPFAM" id="SSF56726">
    <property type="entry name" value="DNA topoisomerase IV, alpha subunit"/>
    <property type="match status" value="1"/>
</dbReference>
<dbReference type="STRING" id="1328760.A0A165AC95"/>
<gene>
    <name evidence="2" type="ORF">L228DRAFT_262919</name>
</gene>
<dbReference type="GeneID" id="28899588"/>
<dbReference type="CDD" id="cd00223">
    <property type="entry name" value="TOPRIM_TopoIIB_SPO"/>
    <property type="match status" value="1"/>
</dbReference>
<evidence type="ECO:0000313" key="3">
    <source>
        <dbReference type="Proteomes" id="UP000076632"/>
    </source>
</evidence>
<feature type="domain" description="Topoisomerase 6 subunit A/Spo11 TOPRIM" evidence="1">
    <location>
        <begin position="31"/>
        <end position="139"/>
    </location>
</feature>
<dbReference type="GO" id="GO:0000706">
    <property type="term" value="P:meiotic DNA double-strand break processing"/>
    <property type="evidence" value="ECO:0007669"/>
    <property type="project" value="TreeGrafter"/>
</dbReference>
<protein>
    <submittedName>
        <fullName evidence="2">DNA topoisomerase IV, alpha subunit</fullName>
    </submittedName>
</protein>
<dbReference type="GO" id="GO:0003918">
    <property type="term" value="F:DNA topoisomerase type II (double strand cut, ATP-hydrolyzing) activity"/>
    <property type="evidence" value="ECO:0007669"/>
    <property type="project" value="InterPro"/>
</dbReference>
<dbReference type="GO" id="GO:0003677">
    <property type="term" value="F:DNA binding"/>
    <property type="evidence" value="ECO:0007669"/>
    <property type="project" value="InterPro"/>
</dbReference>
<evidence type="ECO:0000259" key="1">
    <source>
        <dbReference type="Pfam" id="PF21180"/>
    </source>
</evidence>
<evidence type="ECO:0000313" key="2">
    <source>
        <dbReference type="EMBL" id="KZF20243.1"/>
    </source>
</evidence>
<dbReference type="GO" id="GO:0042138">
    <property type="term" value="P:meiotic DNA double-strand break formation"/>
    <property type="evidence" value="ECO:0007669"/>
    <property type="project" value="TreeGrafter"/>
</dbReference>
<dbReference type="Proteomes" id="UP000076632">
    <property type="component" value="Unassembled WGS sequence"/>
</dbReference>
<dbReference type="OrthoDB" id="5377392at2759"/>
<proteinExistence type="predicted"/>
<accession>A0A165AC95</accession>
<dbReference type="InterPro" id="IPR002815">
    <property type="entry name" value="Spo11/TopoVI_A"/>
</dbReference>
<dbReference type="RefSeq" id="XP_018185798.1">
    <property type="nucleotide sequence ID" value="XM_018334451.1"/>
</dbReference>
<dbReference type="InParanoid" id="A0A165AC95"/>
<keyword evidence="2" id="KW-0413">Isomerase</keyword>
<dbReference type="GO" id="GO:0007131">
    <property type="term" value="P:reciprocal meiotic recombination"/>
    <property type="evidence" value="ECO:0007669"/>
    <property type="project" value="TreeGrafter"/>
</dbReference>
<dbReference type="AlphaFoldDB" id="A0A165AC95"/>
<dbReference type="Pfam" id="PF21180">
    <property type="entry name" value="TOP6A-Spo11_Toprim"/>
    <property type="match status" value="1"/>
</dbReference>
<dbReference type="InterPro" id="IPR036078">
    <property type="entry name" value="Spo11/TopoVI_A_sf"/>
</dbReference>
<dbReference type="PANTHER" id="PTHR10848:SF0">
    <property type="entry name" value="MEIOTIC RECOMBINATION PROTEIN SPO11"/>
    <property type="match status" value="1"/>
</dbReference>
<sequence>MLTKGVLIPNVRDITDIDIAQLRWILVIEKEAKGYPDILTRSFLCYLQDHINLPGQLDHPARASVPIYCLVDFDPDGIAIYSTYRYGSKSLRHENPHLLCPNIHWIGLRSSDIMRPDRTGVPSDNDIALAANEEKTSQTHVERGLLHLTARDRRRAKRMLEWDNASSMGLPNVANCNIASGHDNVEVEDEATAWKRELQVMLMLNVKAEIQILSDQQMSLEAWLEEKLLENTPLV</sequence>
<name>A0A165AC95_XYLHT</name>
<dbReference type="GO" id="GO:0000228">
    <property type="term" value="C:nuclear chromosome"/>
    <property type="evidence" value="ECO:0007669"/>
    <property type="project" value="TreeGrafter"/>
</dbReference>
<dbReference type="Gene3D" id="3.40.1360.10">
    <property type="match status" value="1"/>
</dbReference>
<dbReference type="OMA" id="AMLKRCY"/>
<keyword evidence="3" id="KW-1185">Reference proteome</keyword>
<reference evidence="2 3" key="1">
    <citation type="journal article" date="2016" name="Fungal Biol.">
        <title>The genome of Xylona heveae provides a window into fungal endophytism.</title>
        <authorList>
            <person name="Gazis R."/>
            <person name="Kuo A."/>
            <person name="Riley R."/>
            <person name="LaButti K."/>
            <person name="Lipzen A."/>
            <person name="Lin J."/>
            <person name="Amirebrahimi M."/>
            <person name="Hesse C.N."/>
            <person name="Spatafora J.W."/>
            <person name="Henrissat B."/>
            <person name="Hainaut M."/>
            <person name="Grigoriev I.V."/>
            <person name="Hibbett D.S."/>
        </authorList>
    </citation>
    <scope>NUCLEOTIDE SEQUENCE [LARGE SCALE GENOMIC DNA]</scope>
    <source>
        <strain evidence="2 3">TC161</strain>
    </source>
</reference>
<dbReference type="InterPro" id="IPR034136">
    <property type="entry name" value="TOPRIM_Topo6A/Spo11"/>
</dbReference>
<dbReference type="EMBL" id="KV407463">
    <property type="protein sequence ID" value="KZF20243.1"/>
    <property type="molecule type" value="Genomic_DNA"/>
</dbReference>
<dbReference type="PANTHER" id="PTHR10848">
    <property type="entry name" value="MEIOTIC RECOMBINATION PROTEIN SPO11"/>
    <property type="match status" value="1"/>
</dbReference>